<protein>
    <submittedName>
        <fullName evidence="2">Uncharacterized protein</fullName>
    </submittedName>
</protein>
<keyword evidence="1" id="KW-0472">Membrane</keyword>
<dbReference type="EMBL" id="FNTY01000002">
    <property type="protein sequence ID" value="SEF02774.1"/>
    <property type="molecule type" value="Genomic_DNA"/>
</dbReference>
<evidence type="ECO:0000313" key="2">
    <source>
        <dbReference type="EMBL" id="SEF02774.1"/>
    </source>
</evidence>
<gene>
    <name evidence="2" type="ORF">SAMN04490194_6314</name>
</gene>
<name>A0A1H5NMW1_9PSED</name>
<dbReference type="Proteomes" id="UP000198985">
    <property type="component" value="Unassembled WGS sequence"/>
</dbReference>
<accession>A0A1H5NMW1</accession>
<proteinExistence type="predicted"/>
<sequence length="34" mass="3890">MYQGALISLCDLYVPRAIYALWIFGVAFLDYCLS</sequence>
<feature type="transmembrane region" description="Helical" evidence="1">
    <location>
        <begin position="12"/>
        <end position="33"/>
    </location>
</feature>
<evidence type="ECO:0000313" key="3">
    <source>
        <dbReference type="Proteomes" id="UP000198985"/>
    </source>
</evidence>
<keyword evidence="1" id="KW-0812">Transmembrane</keyword>
<evidence type="ECO:0000256" key="1">
    <source>
        <dbReference type="SAM" id="Phobius"/>
    </source>
</evidence>
<reference evidence="2 3" key="1">
    <citation type="submission" date="2016-10" db="EMBL/GenBank/DDBJ databases">
        <authorList>
            <person name="de Groot N.N."/>
        </authorList>
    </citation>
    <scope>NUCLEOTIDE SEQUENCE [LARGE SCALE GENOMIC DNA]</scope>
    <source>
        <strain evidence="2 3">BS3662</strain>
    </source>
</reference>
<keyword evidence="1" id="KW-1133">Transmembrane helix</keyword>
<organism evidence="2 3">
    <name type="scientific">Pseudomonas migulae</name>
    <dbReference type="NCBI Taxonomy" id="78543"/>
    <lineage>
        <taxon>Bacteria</taxon>
        <taxon>Pseudomonadati</taxon>
        <taxon>Pseudomonadota</taxon>
        <taxon>Gammaproteobacteria</taxon>
        <taxon>Pseudomonadales</taxon>
        <taxon>Pseudomonadaceae</taxon>
        <taxon>Pseudomonas</taxon>
    </lineage>
</organism>
<dbReference type="AlphaFoldDB" id="A0A1H5NMW1"/>